<feature type="compositionally biased region" description="Polar residues" evidence="1">
    <location>
        <begin position="424"/>
        <end position="443"/>
    </location>
</feature>
<feature type="region of interest" description="Disordered" evidence="1">
    <location>
        <begin position="355"/>
        <end position="444"/>
    </location>
</feature>
<evidence type="ECO:0000313" key="2">
    <source>
        <dbReference type="EMBL" id="GJT24293.1"/>
    </source>
</evidence>
<protein>
    <submittedName>
        <fullName evidence="2">Uncharacterized protein</fullName>
    </submittedName>
</protein>
<sequence>MSGSQDEIPPPPSSSQSPPPQQTPHTVSTIKLPILKKGEYDIWVLPPRTAEEILAKERERKARTTLLMALPEDHLPKFHKMTDAKEMWDAIKSKFSGNDESKKMQKYILKQQFEGFSVSNLEGLHKGYDRFHSLLSQLEIHGAGVDSLSIDDLYNNLRVFENDVKGSTASSSSTQNVAFISENTSSTNDVSTAYSVSNNSGGHDFNENEKVLQKTGHFAKECRTKGNQDSRRRDAWNSGNKDGRRSGKQEDSKALVTIDVEGVDWTGHSEEEEDYALIACNSSSSDTYVTSCSNECKESYAKLKKLYDAQREQLSDASIEIKAYTQGGMHAVPPPMTVNYMPYGPDVEIDYSQFTYGPKYSQPSESESQTSGFDTCESDCSGETHESLPELTLNEPKVVNQPKVRSNAPIIEEYESDIEDEHVSQPTKEQKQPSFASTNTQVKTPRETIKNQFTHSKNPTVDKKGLGYGFTARACFVCGSLSHLIRYCDFHEKRMAKQAELNNSMRKKVLKGRLDQFGTIASGTNNVSTARHDFNIHAVPTNASMNVNIVKPIVNRVRPANVFHKTYSPFSRPFINTTELRTNFSYQEVNTVEVNAVSAIGGKRETSVKPSAVCN</sequence>
<reference evidence="2" key="1">
    <citation type="journal article" date="2022" name="Int. J. Mol. Sci.">
        <title>Draft Genome of Tanacetum Coccineum: Genomic Comparison of Closely Related Tanacetum-Family Plants.</title>
        <authorList>
            <person name="Yamashiro T."/>
            <person name="Shiraishi A."/>
            <person name="Nakayama K."/>
            <person name="Satake H."/>
        </authorList>
    </citation>
    <scope>NUCLEOTIDE SEQUENCE</scope>
</reference>
<evidence type="ECO:0000256" key="1">
    <source>
        <dbReference type="SAM" id="MobiDB-lite"/>
    </source>
</evidence>
<accession>A0ABQ5CCF2</accession>
<dbReference type="Proteomes" id="UP001151760">
    <property type="component" value="Unassembled WGS sequence"/>
</dbReference>
<reference evidence="2" key="2">
    <citation type="submission" date="2022-01" db="EMBL/GenBank/DDBJ databases">
        <authorList>
            <person name="Yamashiro T."/>
            <person name="Shiraishi A."/>
            <person name="Satake H."/>
            <person name="Nakayama K."/>
        </authorList>
    </citation>
    <scope>NUCLEOTIDE SEQUENCE</scope>
</reference>
<dbReference type="EMBL" id="BQNB010014123">
    <property type="protein sequence ID" value="GJT24293.1"/>
    <property type="molecule type" value="Genomic_DNA"/>
</dbReference>
<name>A0ABQ5CCF2_9ASTR</name>
<comment type="caution">
    <text evidence="2">The sequence shown here is derived from an EMBL/GenBank/DDBJ whole genome shotgun (WGS) entry which is preliminary data.</text>
</comment>
<evidence type="ECO:0000313" key="3">
    <source>
        <dbReference type="Proteomes" id="UP001151760"/>
    </source>
</evidence>
<dbReference type="Pfam" id="PF14223">
    <property type="entry name" value="Retrotran_gag_2"/>
    <property type="match status" value="1"/>
</dbReference>
<organism evidence="2 3">
    <name type="scientific">Tanacetum coccineum</name>
    <dbReference type="NCBI Taxonomy" id="301880"/>
    <lineage>
        <taxon>Eukaryota</taxon>
        <taxon>Viridiplantae</taxon>
        <taxon>Streptophyta</taxon>
        <taxon>Embryophyta</taxon>
        <taxon>Tracheophyta</taxon>
        <taxon>Spermatophyta</taxon>
        <taxon>Magnoliopsida</taxon>
        <taxon>eudicotyledons</taxon>
        <taxon>Gunneridae</taxon>
        <taxon>Pentapetalae</taxon>
        <taxon>asterids</taxon>
        <taxon>campanulids</taxon>
        <taxon>Asterales</taxon>
        <taxon>Asteraceae</taxon>
        <taxon>Asteroideae</taxon>
        <taxon>Anthemideae</taxon>
        <taxon>Anthemidinae</taxon>
        <taxon>Tanacetum</taxon>
    </lineage>
</organism>
<gene>
    <name evidence="2" type="ORF">Tco_0894230</name>
</gene>
<keyword evidence="3" id="KW-1185">Reference proteome</keyword>
<feature type="region of interest" description="Disordered" evidence="1">
    <location>
        <begin position="1"/>
        <end position="28"/>
    </location>
</feature>
<feature type="compositionally biased region" description="Polar residues" evidence="1">
    <location>
        <begin position="361"/>
        <end position="373"/>
    </location>
</feature>
<proteinExistence type="predicted"/>
<feature type="region of interest" description="Disordered" evidence="1">
    <location>
        <begin position="218"/>
        <end position="253"/>
    </location>
</feature>
<feature type="compositionally biased region" description="Pro residues" evidence="1">
    <location>
        <begin position="8"/>
        <end position="22"/>
    </location>
</feature>